<evidence type="ECO:0000313" key="1">
    <source>
        <dbReference type="EMBL" id="AFL55339.1"/>
    </source>
</evidence>
<evidence type="ECO:0000313" key="2">
    <source>
        <dbReference type="Proteomes" id="UP000006180"/>
    </source>
</evidence>
<geneLocation type="plasmid" evidence="2">
    <name>pUSDA257 fragment 16</name>
</geneLocation>
<organism evidence="1">
    <name type="scientific">Sinorhizobium fredii (strain USDA 257)</name>
    <dbReference type="NCBI Taxonomy" id="1185652"/>
    <lineage>
        <taxon>Bacteria</taxon>
        <taxon>Pseudomonadati</taxon>
        <taxon>Pseudomonadota</taxon>
        <taxon>Alphaproteobacteria</taxon>
        <taxon>Hyphomicrobiales</taxon>
        <taxon>Rhizobiaceae</taxon>
        <taxon>Sinorhizobium/Ensifer group</taxon>
        <taxon>Sinorhizobium</taxon>
    </lineage>
</organism>
<keyword evidence="1" id="KW-0614">Plasmid</keyword>
<proteinExistence type="predicted"/>
<dbReference type="AlphaFoldDB" id="I3XHI3"/>
<dbReference type="EMBL" id="CP003579">
    <property type="protein sequence ID" value="AFL55339.1"/>
    <property type="molecule type" value="Genomic_DNA"/>
</dbReference>
<accession>I3XHI3</accession>
<dbReference type="HOGENOM" id="CLU_3296578_0_0_5"/>
<protein>
    <submittedName>
        <fullName evidence="1">Uncharacterized protein</fullName>
    </submittedName>
</protein>
<name>I3XHI3_SINF2</name>
<gene>
    <name evidence="1" type="ORF">USDA257_p06240</name>
</gene>
<sequence>MRHVSSIIHRTRLDTHSSMAWIFAIQINSYRNLLNGDRES</sequence>
<reference evidence="1" key="1">
    <citation type="journal article" date="2012" name="J. Bacteriol.">
        <title>Complete genome sequence of the broad-host-range strain Sinorhizobium fredii USDA257.</title>
        <authorList>
            <person name="Schuldes J."/>
            <person name="Rodriguez Orbegoso M."/>
            <person name="Schmeisser C."/>
            <person name="Krishnan H.B."/>
            <person name="Daniel R."/>
            <person name="Streit W.R."/>
        </authorList>
    </citation>
    <scope>NUCLEOTIDE SEQUENCE [LARGE SCALE GENOMIC DNA]</scope>
    <source>
        <strain evidence="1">USDA 257</strain>
        <plasmid evidence="1">pUSDA257</plasmid>
    </source>
</reference>